<dbReference type="GO" id="GO:0008202">
    <property type="term" value="P:steroid metabolic process"/>
    <property type="evidence" value="ECO:0007669"/>
    <property type="project" value="TreeGrafter"/>
</dbReference>
<dbReference type="SUPFAM" id="SSF51735">
    <property type="entry name" value="NAD(P)-binding Rossmann-fold domains"/>
    <property type="match status" value="1"/>
</dbReference>
<protein>
    <submittedName>
        <fullName evidence="2">Estradiol 17-beta-dehydrogenase 2</fullName>
    </submittedName>
</protein>
<proteinExistence type="predicted"/>
<dbReference type="WBParaSite" id="TCNE_0000013201-mRNA-1">
    <property type="protein sequence ID" value="TCNE_0000013201-mRNA-1"/>
    <property type="gene ID" value="TCNE_0000013201"/>
</dbReference>
<keyword evidence="1" id="KW-1185">Reference proteome</keyword>
<dbReference type="GO" id="GO:0016491">
    <property type="term" value="F:oxidoreductase activity"/>
    <property type="evidence" value="ECO:0007669"/>
    <property type="project" value="TreeGrafter"/>
</dbReference>
<name>A0A183TV63_TOXCA</name>
<accession>A0A183TV63</accession>
<dbReference type="PANTHER" id="PTHR43313">
    <property type="entry name" value="SHORT-CHAIN DEHYDROGENASE/REDUCTASE FAMILY 9C"/>
    <property type="match status" value="1"/>
</dbReference>
<dbReference type="InterPro" id="IPR036291">
    <property type="entry name" value="NAD(P)-bd_dom_sf"/>
</dbReference>
<dbReference type="AlphaFoldDB" id="A0A183TV63"/>
<sequence>MLLALAVSVYYIARYLWELIPIGDLSKKAIFITSCDTGFGRQLALKCAENGVCWIPNARVKLETVQLNVTKDESMKKALSFSCAVAHNAGVFSCYGPDDWWLIDDHQSSVDVNFFGMVRVTRVVSSAAGRILFPAGGPYSAVKYAPRVAHVWSKLLNFGPGIFKTNLIDKIAMERRVEVVWNRMSEEQRREYGGEYKQYCKEPMSRMGSFPVEREEVEPFRRVRREQLLRKFAQSQHLHRAQIRRRIIDKFTSLQEISRPQVISC</sequence>
<dbReference type="Proteomes" id="UP000050794">
    <property type="component" value="Unassembled WGS sequence"/>
</dbReference>
<evidence type="ECO:0000313" key="1">
    <source>
        <dbReference type="Proteomes" id="UP000050794"/>
    </source>
</evidence>
<organism evidence="1 2">
    <name type="scientific">Toxocara canis</name>
    <name type="common">Canine roundworm</name>
    <dbReference type="NCBI Taxonomy" id="6265"/>
    <lineage>
        <taxon>Eukaryota</taxon>
        <taxon>Metazoa</taxon>
        <taxon>Ecdysozoa</taxon>
        <taxon>Nematoda</taxon>
        <taxon>Chromadorea</taxon>
        <taxon>Rhabditida</taxon>
        <taxon>Spirurina</taxon>
        <taxon>Ascaridomorpha</taxon>
        <taxon>Ascaridoidea</taxon>
        <taxon>Toxocaridae</taxon>
        <taxon>Toxocara</taxon>
    </lineage>
</organism>
<reference evidence="2" key="1">
    <citation type="submission" date="2016-06" db="UniProtKB">
        <authorList>
            <consortium name="WormBaseParasite"/>
        </authorList>
    </citation>
    <scope>IDENTIFICATION</scope>
</reference>
<evidence type="ECO:0000313" key="2">
    <source>
        <dbReference type="WBParaSite" id="TCNE_0000013201-mRNA-1"/>
    </source>
</evidence>
<dbReference type="Gene3D" id="3.40.50.720">
    <property type="entry name" value="NAD(P)-binding Rossmann-like Domain"/>
    <property type="match status" value="1"/>
</dbReference>
<dbReference type="PANTHER" id="PTHR43313:SF34">
    <property type="entry name" value="RETINOL DEHYDROGENASE 7"/>
    <property type="match status" value="1"/>
</dbReference>